<evidence type="ECO:0000313" key="3">
    <source>
        <dbReference type="Proteomes" id="UP000050761"/>
    </source>
</evidence>
<feature type="domain" description="BTB" evidence="1">
    <location>
        <begin position="43"/>
        <end position="134"/>
    </location>
</feature>
<dbReference type="Gene3D" id="3.30.710.10">
    <property type="entry name" value="Potassium Channel Kv1.1, Chain A"/>
    <property type="match status" value="1"/>
</dbReference>
<dbReference type="OrthoDB" id="6273668at2759"/>
<accession>A0A183GD18</accession>
<dbReference type="WBParaSite" id="HPBE_0002010901-mRNA-1">
    <property type="protein sequence ID" value="HPBE_0002010901-mRNA-1"/>
    <property type="gene ID" value="HPBE_0002010901"/>
</dbReference>
<dbReference type="SUPFAM" id="SSF54695">
    <property type="entry name" value="POZ domain"/>
    <property type="match status" value="1"/>
</dbReference>
<dbReference type="InterPro" id="IPR052407">
    <property type="entry name" value="BTB_POZ_domain_cont_9"/>
</dbReference>
<dbReference type="Pfam" id="PF00651">
    <property type="entry name" value="BTB"/>
    <property type="match status" value="1"/>
</dbReference>
<dbReference type="AlphaFoldDB" id="A0A183GD18"/>
<dbReference type="SMART" id="SM00225">
    <property type="entry name" value="BTB"/>
    <property type="match status" value="1"/>
</dbReference>
<keyword evidence="3" id="KW-1185">Reference proteome</keyword>
<organism evidence="3 4">
    <name type="scientific">Heligmosomoides polygyrus</name>
    <name type="common">Parasitic roundworm</name>
    <dbReference type="NCBI Taxonomy" id="6339"/>
    <lineage>
        <taxon>Eukaryota</taxon>
        <taxon>Metazoa</taxon>
        <taxon>Ecdysozoa</taxon>
        <taxon>Nematoda</taxon>
        <taxon>Chromadorea</taxon>
        <taxon>Rhabditida</taxon>
        <taxon>Rhabditina</taxon>
        <taxon>Rhabditomorpha</taxon>
        <taxon>Strongyloidea</taxon>
        <taxon>Heligmosomidae</taxon>
        <taxon>Heligmosomoides</taxon>
    </lineage>
</organism>
<dbReference type="PANTHER" id="PTHR46306:SF1">
    <property type="entry name" value="BTB_POZ DOMAIN-CONTAINING PROTEIN 9"/>
    <property type="match status" value="1"/>
</dbReference>
<name>A0A183GD18_HELPZ</name>
<dbReference type="InterPro" id="IPR011333">
    <property type="entry name" value="SKP1/BTB/POZ_sf"/>
</dbReference>
<evidence type="ECO:0000259" key="1">
    <source>
        <dbReference type="SMART" id="SM00225"/>
    </source>
</evidence>
<evidence type="ECO:0000313" key="4">
    <source>
        <dbReference type="WBParaSite" id="HPBE_0002010901-mRNA-1"/>
    </source>
</evidence>
<protein>
    <submittedName>
        <fullName evidence="4">BTB domain-containing protein</fullName>
    </submittedName>
</protein>
<sequence length="221" mass="24453">MCEPKPTSGKRQRGEGKDDFCLFDDTAALAEDMNALICNPELSDVTFVRCIPQTPFPLCRAWFYDALMARSEVEIQIEDTNALAFRTLLRYIYTSRVEVSAFEVEDLLAILRLAHEYRVVRIQRPIVDYLKADLLEGPVSVTVVSVVEITVVLALVATVYLVVEAAFSSSLADTVTKTALAAVPTASDTGWVVIGEGSIAHQWLSPQEETKYKAKAAKQFS</sequence>
<dbReference type="EMBL" id="UZAH01031868">
    <property type="protein sequence ID" value="VDP18295.1"/>
    <property type="molecule type" value="Genomic_DNA"/>
</dbReference>
<dbReference type="PANTHER" id="PTHR46306">
    <property type="entry name" value="BTB/POZ DOMAIN-CONTAINING PROTEIN 9"/>
    <property type="match status" value="1"/>
</dbReference>
<dbReference type="GO" id="GO:0005737">
    <property type="term" value="C:cytoplasm"/>
    <property type="evidence" value="ECO:0007669"/>
    <property type="project" value="TreeGrafter"/>
</dbReference>
<reference evidence="4" key="2">
    <citation type="submission" date="2019-09" db="UniProtKB">
        <authorList>
            <consortium name="WormBaseParasite"/>
        </authorList>
    </citation>
    <scope>IDENTIFICATION</scope>
</reference>
<accession>A0A3P8CIH4</accession>
<dbReference type="Proteomes" id="UP000050761">
    <property type="component" value="Unassembled WGS sequence"/>
</dbReference>
<dbReference type="InterPro" id="IPR000210">
    <property type="entry name" value="BTB/POZ_dom"/>
</dbReference>
<evidence type="ECO:0000313" key="2">
    <source>
        <dbReference type="EMBL" id="VDP18295.1"/>
    </source>
</evidence>
<proteinExistence type="predicted"/>
<gene>
    <name evidence="2" type="ORF">HPBE_LOCUS20108</name>
</gene>
<reference evidence="2 3" key="1">
    <citation type="submission" date="2018-11" db="EMBL/GenBank/DDBJ databases">
        <authorList>
            <consortium name="Pathogen Informatics"/>
        </authorList>
    </citation>
    <scope>NUCLEOTIDE SEQUENCE [LARGE SCALE GENOMIC DNA]</scope>
</reference>